<accession>A0AAV8XCW5</accession>
<proteinExistence type="predicted"/>
<organism evidence="2 3">
    <name type="scientific">Aromia moschata</name>
    <dbReference type="NCBI Taxonomy" id="1265417"/>
    <lineage>
        <taxon>Eukaryota</taxon>
        <taxon>Metazoa</taxon>
        <taxon>Ecdysozoa</taxon>
        <taxon>Arthropoda</taxon>
        <taxon>Hexapoda</taxon>
        <taxon>Insecta</taxon>
        <taxon>Pterygota</taxon>
        <taxon>Neoptera</taxon>
        <taxon>Endopterygota</taxon>
        <taxon>Coleoptera</taxon>
        <taxon>Polyphaga</taxon>
        <taxon>Cucujiformia</taxon>
        <taxon>Chrysomeloidea</taxon>
        <taxon>Cerambycidae</taxon>
        <taxon>Cerambycinae</taxon>
        <taxon>Callichromatini</taxon>
        <taxon>Aromia</taxon>
    </lineage>
</organism>
<evidence type="ECO:0000259" key="1">
    <source>
        <dbReference type="Pfam" id="PF13843"/>
    </source>
</evidence>
<comment type="caution">
    <text evidence="2">The sequence shown here is derived from an EMBL/GenBank/DDBJ whole genome shotgun (WGS) entry which is preliminary data.</text>
</comment>
<dbReference type="EMBL" id="JAPWTK010000712">
    <property type="protein sequence ID" value="KAJ8936781.1"/>
    <property type="molecule type" value="Genomic_DNA"/>
</dbReference>
<name>A0AAV8XCW5_9CUCU</name>
<dbReference type="InterPro" id="IPR029526">
    <property type="entry name" value="PGBD"/>
</dbReference>
<dbReference type="Proteomes" id="UP001162162">
    <property type="component" value="Unassembled WGS sequence"/>
</dbReference>
<reference evidence="2" key="1">
    <citation type="journal article" date="2023" name="Insect Mol. Biol.">
        <title>Genome sequencing provides insights into the evolution of gene families encoding plant cell wall-degrading enzymes in longhorned beetles.</title>
        <authorList>
            <person name="Shin N.R."/>
            <person name="Okamura Y."/>
            <person name="Kirsch R."/>
            <person name="Pauchet Y."/>
        </authorList>
    </citation>
    <scope>NUCLEOTIDE SEQUENCE</scope>
    <source>
        <strain evidence="2">AMC_N1</strain>
    </source>
</reference>
<protein>
    <recommendedName>
        <fullName evidence="1">PiggyBac transposable element-derived protein domain-containing protein</fullName>
    </recommendedName>
</protein>
<feature type="domain" description="PiggyBac transposable element-derived protein" evidence="1">
    <location>
        <begin position="56"/>
        <end position="133"/>
    </location>
</feature>
<keyword evidence="3" id="KW-1185">Reference proteome</keyword>
<gene>
    <name evidence="2" type="ORF">NQ318_008997</name>
</gene>
<dbReference type="Pfam" id="PF13843">
    <property type="entry name" value="DDE_Tnp_1_7"/>
    <property type="match status" value="1"/>
</dbReference>
<evidence type="ECO:0000313" key="3">
    <source>
        <dbReference type="Proteomes" id="UP001162162"/>
    </source>
</evidence>
<dbReference type="AlphaFoldDB" id="A0AAV8XCW5"/>
<sequence>MAGPSKRVRYGSKDFEETVLRWVDEIGSDFSEEDRMNSEDEFILSEHNICNSNHEKTIFATDGTGRDIFRAVMSEKRFATLLSALRFDNPEDREERKKEDPVAAISCLFNVFIENSQSMYGVVQSTTVDEMLLTKD</sequence>
<evidence type="ECO:0000313" key="2">
    <source>
        <dbReference type="EMBL" id="KAJ8936781.1"/>
    </source>
</evidence>